<evidence type="ECO:0000256" key="4">
    <source>
        <dbReference type="ARBA" id="ARBA00022692"/>
    </source>
</evidence>
<evidence type="ECO:0000256" key="7">
    <source>
        <dbReference type="ARBA" id="ARBA00022989"/>
    </source>
</evidence>
<keyword evidence="9" id="KW-0325">Glycoprotein</keyword>
<keyword evidence="8 11" id="KW-0472">Membrane</keyword>
<dbReference type="GO" id="GO:0048288">
    <property type="term" value="P:nuclear membrane fusion involved in karyogamy"/>
    <property type="evidence" value="ECO:0007669"/>
    <property type="project" value="UniProtKB-UniRule"/>
</dbReference>
<dbReference type="GO" id="GO:0000742">
    <property type="term" value="P:karyogamy involved in conjugation with cellular fusion"/>
    <property type="evidence" value="ECO:0007669"/>
    <property type="project" value="UniProtKB-UniRule"/>
</dbReference>
<evidence type="ECO:0000256" key="10">
    <source>
        <dbReference type="ARBA" id="ARBA00023242"/>
    </source>
</evidence>
<feature type="transmembrane region" description="Helical" evidence="11">
    <location>
        <begin position="486"/>
        <end position="506"/>
    </location>
</feature>
<dbReference type="EMBL" id="CAJVPI010000334">
    <property type="protein sequence ID" value="CAG8521196.1"/>
    <property type="molecule type" value="Genomic_DNA"/>
</dbReference>
<proteinExistence type="inferred from homology"/>
<evidence type="ECO:0000256" key="9">
    <source>
        <dbReference type="ARBA" id="ARBA00023180"/>
    </source>
</evidence>
<keyword evidence="6 11" id="KW-0256">Endoplasmic reticulum</keyword>
<comment type="caution">
    <text evidence="12">The sequence shown here is derived from an EMBL/GenBank/DDBJ whole genome shotgun (WGS) entry which is preliminary data.</text>
</comment>
<feature type="non-terminal residue" evidence="12">
    <location>
        <position position="540"/>
    </location>
</feature>
<sequence length="540" mass="62044">NKPSFYGKARVEGLSELSAEERSVVELGLGTLKQYEQNPETCFKSAADTLRHGCKEPNIPVEDQIRFAIRLTLCEISITNRKHPIECEDDSAVTDCISVLQDNAQLWTSYSGYFRQVFMMCFAVRYPMERELLSQLHKNITISQVKTYNMIRSQQQEFINWRKEEMHKLANMETFQDQIAVKFSNIENTTISMTDTVMGLYSKLASSMELASDTLKSQTEIAENFNIIEDNTNQSILNIQGKLTLLTKVVDVLMGSMRRVDEEFSKLQEIGVQKSEQYFGDVKNQMNRLSSGIAYFQSHVQNAYEHINQLTDSYESKMREYMAFMATQIEIHHKGVEETYSILADMSKATKFSLERQLQLNSNIDKFLAYYDNFVLEYRKTLNSIQSEYISLIRASHTEIHDLTEAVREAKHSYVDLMKFIKPLWSVANWYENTSSYGVAYGMLLSVSVTACLRALAKILKCNIWITATIFFNFTLYPALAQYWGWHIASITFLLTSFVLFLRIIFSRRSGASGDPDMETRFVNALINALNASSPVLIMI</sequence>
<feature type="transmembrane region" description="Helical" evidence="11">
    <location>
        <begin position="464"/>
        <end position="480"/>
    </location>
</feature>
<evidence type="ECO:0000256" key="3">
    <source>
        <dbReference type="ARBA" id="ARBA00022459"/>
    </source>
</evidence>
<evidence type="ECO:0000313" key="13">
    <source>
        <dbReference type="Proteomes" id="UP000789739"/>
    </source>
</evidence>
<evidence type="ECO:0000256" key="2">
    <source>
        <dbReference type="ARBA" id="ARBA00010473"/>
    </source>
</evidence>
<protein>
    <submittedName>
        <fullName evidence="12">7730_t:CDS:1</fullName>
    </submittedName>
</protein>
<dbReference type="OrthoDB" id="5311848at2759"/>
<feature type="transmembrane region" description="Helical" evidence="11">
    <location>
        <begin position="438"/>
        <end position="457"/>
    </location>
</feature>
<accession>A0A9N9A9P2</accession>
<comment type="function">
    <text evidence="1 11">Required for nuclear membrane fusion during karyogamy.</text>
</comment>
<evidence type="ECO:0000256" key="5">
    <source>
        <dbReference type="ARBA" id="ARBA00022729"/>
    </source>
</evidence>
<keyword evidence="13" id="KW-1185">Reference proteome</keyword>
<evidence type="ECO:0000313" key="12">
    <source>
        <dbReference type="EMBL" id="CAG8521196.1"/>
    </source>
</evidence>
<keyword evidence="4 11" id="KW-0812">Transmembrane</keyword>
<keyword evidence="7 11" id="KW-1133">Transmembrane helix</keyword>
<keyword evidence="5 11" id="KW-0732">Signal</keyword>
<dbReference type="PANTHER" id="PTHR28012">
    <property type="entry name" value="NUCLEAR FUSION PROTEIN KAR5"/>
    <property type="match status" value="1"/>
</dbReference>
<gene>
    <name evidence="12" type="ORF">PBRASI_LOCUS3634</name>
</gene>
<dbReference type="InterPro" id="IPR007292">
    <property type="entry name" value="Nuclear_fusion_Kar5"/>
</dbReference>
<dbReference type="GO" id="GO:0005789">
    <property type="term" value="C:endoplasmic reticulum membrane"/>
    <property type="evidence" value="ECO:0007669"/>
    <property type="project" value="UniProtKB-SubCell"/>
</dbReference>
<organism evidence="12 13">
    <name type="scientific">Paraglomus brasilianum</name>
    <dbReference type="NCBI Taxonomy" id="144538"/>
    <lineage>
        <taxon>Eukaryota</taxon>
        <taxon>Fungi</taxon>
        <taxon>Fungi incertae sedis</taxon>
        <taxon>Mucoromycota</taxon>
        <taxon>Glomeromycotina</taxon>
        <taxon>Glomeromycetes</taxon>
        <taxon>Paraglomerales</taxon>
        <taxon>Paraglomeraceae</taxon>
        <taxon>Paraglomus</taxon>
    </lineage>
</organism>
<dbReference type="Pfam" id="PF04163">
    <property type="entry name" value="Tht1"/>
    <property type="match status" value="1"/>
</dbReference>
<comment type="similarity">
    <text evidence="2 11">Belongs to the KAR5 family.</text>
</comment>
<name>A0A9N9A9P2_9GLOM</name>
<keyword evidence="3 11" id="KW-0415">Karyogamy</keyword>
<dbReference type="GO" id="GO:0031965">
    <property type="term" value="C:nuclear membrane"/>
    <property type="evidence" value="ECO:0007669"/>
    <property type="project" value="UniProtKB-SubCell"/>
</dbReference>
<evidence type="ECO:0000256" key="8">
    <source>
        <dbReference type="ARBA" id="ARBA00023136"/>
    </source>
</evidence>
<dbReference type="Proteomes" id="UP000789739">
    <property type="component" value="Unassembled WGS sequence"/>
</dbReference>
<keyword evidence="10 11" id="KW-0539">Nucleus</keyword>
<evidence type="ECO:0000256" key="11">
    <source>
        <dbReference type="RuleBase" id="RU368082"/>
    </source>
</evidence>
<evidence type="ECO:0000256" key="1">
    <source>
        <dbReference type="ARBA" id="ARBA00003389"/>
    </source>
</evidence>
<dbReference type="PANTHER" id="PTHR28012:SF1">
    <property type="entry name" value="NUCLEAR FUSION PROTEIN KAR5"/>
    <property type="match status" value="1"/>
</dbReference>
<reference evidence="12" key="1">
    <citation type="submission" date="2021-06" db="EMBL/GenBank/DDBJ databases">
        <authorList>
            <person name="Kallberg Y."/>
            <person name="Tangrot J."/>
            <person name="Rosling A."/>
        </authorList>
    </citation>
    <scope>NUCLEOTIDE SEQUENCE</scope>
    <source>
        <strain evidence="12">BR232B</strain>
    </source>
</reference>
<dbReference type="AlphaFoldDB" id="A0A9N9A9P2"/>
<comment type="subcellular location">
    <subcellularLocation>
        <location evidence="11">Endoplasmic reticulum membrane</location>
    </subcellularLocation>
    <subcellularLocation>
        <location evidence="11">Nucleus membrane</location>
    </subcellularLocation>
</comment>
<evidence type="ECO:0000256" key="6">
    <source>
        <dbReference type="ARBA" id="ARBA00022824"/>
    </source>
</evidence>